<dbReference type="GO" id="GO:0042393">
    <property type="term" value="F:histone binding"/>
    <property type="evidence" value="ECO:0007669"/>
    <property type="project" value="TreeGrafter"/>
</dbReference>
<evidence type="ECO:0000259" key="15">
    <source>
        <dbReference type="PROSITE" id="PS51194"/>
    </source>
</evidence>
<keyword evidence="18" id="KW-1185">Reference proteome</keyword>
<evidence type="ECO:0000259" key="14">
    <source>
        <dbReference type="PROSITE" id="PS51192"/>
    </source>
</evidence>
<dbReference type="FunFam" id="3.40.50.10810:FF:000002">
    <property type="entry name" value="ISWI chromatin-remodeling complex ATPase CHR11 isoform A"/>
    <property type="match status" value="1"/>
</dbReference>
<protein>
    <submittedName>
        <fullName evidence="17">Putative ISW2-ATPase component of a two subunit chromatin remodeling complex</fullName>
    </submittedName>
</protein>
<dbReference type="SUPFAM" id="SSF46689">
    <property type="entry name" value="Homeodomain-like"/>
    <property type="match status" value="2"/>
</dbReference>
<gene>
    <name evidence="17" type="ORF">F8M41_023548</name>
</gene>
<dbReference type="GO" id="GO:0016887">
    <property type="term" value="F:ATP hydrolysis activity"/>
    <property type="evidence" value="ECO:0007669"/>
    <property type="project" value="TreeGrafter"/>
</dbReference>
<evidence type="ECO:0000256" key="13">
    <source>
        <dbReference type="SAM" id="MobiDB-lite"/>
    </source>
</evidence>
<keyword evidence="12" id="KW-0539">Nucleus</keyword>
<dbReference type="Proteomes" id="UP000439903">
    <property type="component" value="Unassembled WGS sequence"/>
</dbReference>
<evidence type="ECO:0000256" key="11">
    <source>
        <dbReference type="ARBA" id="ARBA00023163"/>
    </source>
</evidence>
<evidence type="ECO:0000256" key="7">
    <source>
        <dbReference type="ARBA" id="ARBA00022806"/>
    </source>
</evidence>
<dbReference type="InterPro" id="IPR027417">
    <property type="entry name" value="P-loop_NTPase"/>
</dbReference>
<dbReference type="Gene3D" id="1.10.1040.30">
    <property type="entry name" value="ISWI, HAND domain"/>
    <property type="match status" value="1"/>
</dbReference>
<dbReference type="OrthoDB" id="5857104at2759"/>
<keyword evidence="5" id="KW-0547">Nucleotide-binding</keyword>
<organism evidence="17 18">
    <name type="scientific">Gigaspora margarita</name>
    <dbReference type="NCBI Taxonomy" id="4874"/>
    <lineage>
        <taxon>Eukaryota</taxon>
        <taxon>Fungi</taxon>
        <taxon>Fungi incertae sedis</taxon>
        <taxon>Mucoromycota</taxon>
        <taxon>Glomeromycotina</taxon>
        <taxon>Glomeromycetes</taxon>
        <taxon>Diversisporales</taxon>
        <taxon>Gigasporaceae</taxon>
        <taxon>Gigaspora</taxon>
    </lineage>
</organism>
<dbReference type="InterPro" id="IPR001650">
    <property type="entry name" value="Helicase_C-like"/>
</dbReference>
<dbReference type="PROSITE" id="PS51192">
    <property type="entry name" value="HELICASE_ATP_BIND_1"/>
    <property type="match status" value="1"/>
</dbReference>
<evidence type="ECO:0000256" key="5">
    <source>
        <dbReference type="ARBA" id="ARBA00022741"/>
    </source>
</evidence>
<feature type="compositionally biased region" description="Polar residues" evidence="13">
    <location>
        <begin position="1044"/>
        <end position="1053"/>
    </location>
</feature>
<comment type="caution">
    <text evidence="17">The sequence shown here is derived from an EMBL/GenBank/DDBJ whole genome shotgun (WGS) entry which is preliminary data.</text>
</comment>
<dbReference type="InterPro" id="IPR014001">
    <property type="entry name" value="Helicase_ATP-bd"/>
</dbReference>
<dbReference type="InterPro" id="IPR036306">
    <property type="entry name" value="ISWI_HAND-dom_sf"/>
</dbReference>
<dbReference type="Gene3D" id="1.10.10.60">
    <property type="entry name" value="Homeodomain-like"/>
    <property type="match status" value="2"/>
</dbReference>
<dbReference type="InterPro" id="IPR000330">
    <property type="entry name" value="SNF2_N"/>
</dbReference>
<dbReference type="AlphaFoldDB" id="A0A8H4AD81"/>
<dbReference type="GO" id="GO:0031491">
    <property type="term" value="F:nucleosome binding"/>
    <property type="evidence" value="ECO:0007669"/>
    <property type="project" value="InterPro"/>
</dbReference>
<dbReference type="CDD" id="cd00167">
    <property type="entry name" value="SANT"/>
    <property type="match status" value="1"/>
</dbReference>
<dbReference type="GO" id="GO:0003677">
    <property type="term" value="F:DNA binding"/>
    <property type="evidence" value="ECO:0007669"/>
    <property type="project" value="InterPro"/>
</dbReference>
<dbReference type="Pfam" id="PF09111">
    <property type="entry name" value="SLIDE"/>
    <property type="match status" value="1"/>
</dbReference>
<sequence length="1061" mass="122727">MDINNTSELLKENVHSSDQPETSVDMPNTMSTNIDAIVTEEESDQASNTSDVESDASSTKSLEDKKTKLQRQRQERKAQKQVLEQDTRKLNQNKIRDTAKRYQFLLGHSELFSHFIDLKKTDDEEFKVLVEEAENFKNSIEESSGSRRHRKTEKEEDEELLKDEADESLGVMQVFTESPSFIKNGTMRDYQLQGLNWMISLFENGINGILADEMGLGKTLQSISFLGYLKYVRNIPGPHLVVAPKSTLHNWQKEFNMWIPDFHVVVLHGNKKERAEIISERLLPKDFQVCITSYEMCLIEKAALKKFAFQYIMIDEAHRIKNENSMLSQIVRVFKSRNRLLITGTPLQNNLHELWALLNFLLPDVFSSSKDFDSWFKSHDNQDNVVQQLHKVLRPFLLRRIKSDVEKSLLPKKEVNIYVGMTSMQRKWYQRILEKDIAAVNGAVSKSESKTRLLNIVMQLRKCCNHPYLFDGAEPGPPYTTDEHLINNAGKMMVLDKLLKRLKSQGSRVLLFSQMSRVLDILEDYCIFRDFEYCRIDGQTKQEDRITAIDDYNAPGSSKFVFLLTTRAGGLGINLTSADIVILYDSDWNPQVDLQAQDRAHRIGQTKQVYVFRFVTENAIEEKVLERAAQKLRLDQLVIQQGRLTQSQKAASKDELLTMIQHGAESVFNSNDSTVTDDDIESILRKGEEKTVELNMKYQSLGLDDLQNFTSESAYQWQGEDWSNKRKGQTSRFNWIEPPKRERKANYAVDSYYREALRLTPKPAQPKVPRAPKQIIINEFQFYPPRLVELLKKEMYHQQKLAGYKVALAEPQGENEDDIEARERERQEEQAKIDRAEALTEEEEAEKESLMEDIFEDWSKRDYNNFVNASAKYGRNALEEIASEIEGKTLDEVKAYAKVFWQRYQELPNHEEIIAKIVKGESKLQQTVGIQELLRAKVAQYRTPGHQLQVSNQAKGKTLFSEEEDRYLLIALAKYGYGTEDVYEKIRNEIESAEVFRFNWFIKSRTSGEIARRCTTLINLLQKEHGEEESAQPVQDDKKRKVNSDSFIISNGSPPAKRGRH</sequence>
<evidence type="ECO:0000256" key="2">
    <source>
        <dbReference type="ARBA" id="ARBA00009687"/>
    </source>
</evidence>
<dbReference type="InterPro" id="IPR015195">
    <property type="entry name" value="SLIDE"/>
</dbReference>
<dbReference type="SMART" id="SM00487">
    <property type="entry name" value="DEXDc"/>
    <property type="match status" value="1"/>
</dbReference>
<keyword evidence="8" id="KW-0067">ATP-binding</keyword>
<keyword evidence="10" id="KW-0805">Transcription regulation</keyword>
<evidence type="ECO:0000256" key="8">
    <source>
        <dbReference type="ARBA" id="ARBA00022840"/>
    </source>
</evidence>
<evidence type="ECO:0000256" key="4">
    <source>
        <dbReference type="ARBA" id="ARBA00022737"/>
    </source>
</evidence>
<dbReference type="GO" id="GO:0140658">
    <property type="term" value="F:ATP-dependent chromatin remodeler activity"/>
    <property type="evidence" value="ECO:0007669"/>
    <property type="project" value="TreeGrafter"/>
</dbReference>
<name>A0A8H4AD81_GIGMA</name>
<accession>A0A8H4AD81</accession>
<dbReference type="InterPro" id="IPR015194">
    <property type="entry name" value="ISWI_HAND-dom"/>
</dbReference>
<dbReference type="FunFam" id="1.10.10.60:FF:000022">
    <property type="entry name" value="ISWI chromatin-remodeling complex ATPase CHR11 isoform A"/>
    <property type="match status" value="1"/>
</dbReference>
<comment type="subcellular location">
    <subcellularLocation>
        <location evidence="1">Nucleus</location>
    </subcellularLocation>
</comment>
<keyword evidence="6" id="KW-0378">Hydrolase</keyword>
<dbReference type="GO" id="GO:0004386">
    <property type="term" value="F:helicase activity"/>
    <property type="evidence" value="ECO:0007669"/>
    <property type="project" value="UniProtKB-KW"/>
</dbReference>
<evidence type="ECO:0000256" key="6">
    <source>
        <dbReference type="ARBA" id="ARBA00022801"/>
    </source>
</evidence>
<feature type="compositionally biased region" description="Basic and acidic residues" evidence="13">
    <location>
        <begin position="61"/>
        <end position="86"/>
    </location>
</feature>
<dbReference type="PANTHER" id="PTHR45623">
    <property type="entry name" value="CHROMODOMAIN-HELICASE-DNA-BINDING PROTEIN 3-RELATED-RELATED"/>
    <property type="match status" value="1"/>
</dbReference>
<dbReference type="GO" id="GO:0031010">
    <property type="term" value="C:ISWI-type complex"/>
    <property type="evidence" value="ECO:0007669"/>
    <property type="project" value="UniProtKB-ARBA"/>
</dbReference>
<dbReference type="GO" id="GO:0034728">
    <property type="term" value="P:nucleosome organization"/>
    <property type="evidence" value="ECO:0007669"/>
    <property type="project" value="TreeGrafter"/>
</dbReference>
<dbReference type="Gene3D" id="3.40.50.300">
    <property type="entry name" value="P-loop containing nucleotide triphosphate hydrolases"/>
    <property type="match status" value="1"/>
</dbReference>
<feature type="region of interest" description="Disordered" evidence="13">
    <location>
        <begin position="138"/>
        <end position="161"/>
    </location>
</feature>
<dbReference type="EMBL" id="WTPW01000770">
    <property type="protein sequence ID" value="KAF0481603.1"/>
    <property type="molecule type" value="Genomic_DNA"/>
</dbReference>
<dbReference type="SMART" id="SM00490">
    <property type="entry name" value="HELICc"/>
    <property type="match status" value="1"/>
</dbReference>
<evidence type="ECO:0000256" key="10">
    <source>
        <dbReference type="ARBA" id="ARBA00023015"/>
    </source>
</evidence>
<feature type="domain" description="SANT" evidence="16">
    <location>
        <begin position="853"/>
        <end position="905"/>
    </location>
</feature>
<feature type="compositionally biased region" description="Polar residues" evidence="13">
    <location>
        <begin position="16"/>
        <end position="34"/>
    </location>
</feature>
<dbReference type="PROSITE" id="PS51293">
    <property type="entry name" value="SANT"/>
    <property type="match status" value="1"/>
</dbReference>
<dbReference type="PROSITE" id="PS51194">
    <property type="entry name" value="HELICASE_CTER"/>
    <property type="match status" value="1"/>
</dbReference>
<feature type="domain" description="Helicase ATP-binding" evidence="14">
    <location>
        <begin position="199"/>
        <end position="364"/>
    </location>
</feature>
<feature type="region of interest" description="Disordered" evidence="13">
    <location>
        <begin position="812"/>
        <end position="846"/>
    </location>
</feature>
<feature type="domain" description="Helicase C-terminal" evidence="15">
    <location>
        <begin position="494"/>
        <end position="645"/>
    </location>
</feature>
<dbReference type="Gene3D" id="3.40.50.10810">
    <property type="entry name" value="Tandem AAA-ATPase domain"/>
    <property type="match status" value="1"/>
</dbReference>
<dbReference type="Pfam" id="PF09110">
    <property type="entry name" value="HAND"/>
    <property type="match status" value="1"/>
</dbReference>
<feature type="region of interest" description="Disordered" evidence="13">
    <location>
        <begin position="1025"/>
        <end position="1061"/>
    </location>
</feature>
<dbReference type="InterPro" id="IPR009057">
    <property type="entry name" value="Homeodomain-like_sf"/>
</dbReference>
<dbReference type="CDD" id="cd18793">
    <property type="entry name" value="SF2_C_SNF"/>
    <property type="match status" value="1"/>
</dbReference>
<proteinExistence type="inferred from homology"/>
<evidence type="ECO:0000256" key="3">
    <source>
        <dbReference type="ARBA" id="ARBA00022553"/>
    </source>
</evidence>
<keyword evidence="9" id="KW-0156">Chromatin regulator</keyword>
<dbReference type="FunFam" id="3.40.50.300:FF:000082">
    <property type="entry name" value="ISWI chromatin remodeling complex ATPase ISW1"/>
    <property type="match status" value="1"/>
</dbReference>
<dbReference type="SUPFAM" id="SSF52540">
    <property type="entry name" value="P-loop containing nucleoside triphosphate hydrolases"/>
    <property type="match status" value="2"/>
</dbReference>
<feature type="region of interest" description="Disordered" evidence="13">
    <location>
        <begin position="1"/>
        <end position="86"/>
    </location>
</feature>
<dbReference type="GO" id="GO:0005524">
    <property type="term" value="F:ATP binding"/>
    <property type="evidence" value="ECO:0007669"/>
    <property type="project" value="UniProtKB-KW"/>
</dbReference>
<evidence type="ECO:0000256" key="12">
    <source>
        <dbReference type="ARBA" id="ARBA00023242"/>
    </source>
</evidence>
<reference evidence="17 18" key="1">
    <citation type="journal article" date="2019" name="Environ. Microbiol.">
        <title>At the nexus of three kingdoms: the genome of the mycorrhizal fungus Gigaspora margarita provides insights into plant, endobacterial and fungal interactions.</title>
        <authorList>
            <person name="Venice F."/>
            <person name="Ghignone S."/>
            <person name="Salvioli di Fossalunga A."/>
            <person name="Amselem J."/>
            <person name="Novero M."/>
            <person name="Xianan X."/>
            <person name="Sedzielewska Toro K."/>
            <person name="Morin E."/>
            <person name="Lipzen A."/>
            <person name="Grigoriev I.V."/>
            <person name="Henrissat B."/>
            <person name="Martin F.M."/>
            <person name="Bonfante P."/>
        </authorList>
    </citation>
    <scope>NUCLEOTIDE SEQUENCE [LARGE SCALE GENOMIC DNA]</scope>
    <source>
        <strain evidence="17 18">BEG34</strain>
    </source>
</reference>
<dbReference type="PANTHER" id="PTHR45623:SF49">
    <property type="entry name" value="SWI_SNF-RELATED MATRIX-ASSOCIATED ACTIN-DEPENDENT REGULATOR OF CHROMATIN SUBFAMILY A MEMBER 5"/>
    <property type="match status" value="1"/>
</dbReference>
<feature type="compositionally biased region" description="Polar residues" evidence="13">
    <location>
        <begin position="45"/>
        <end position="60"/>
    </location>
</feature>
<keyword evidence="3" id="KW-0597">Phosphoprotein</keyword>
<evidence type="ECO:0000313" key="17">
    <source>
        <dbReference type="EMBL" id="KAF0481603.1"/>
    </source>
</evidence>
<keyword evidence="4" id="KW-0677">Repeat</keyword>
<dbReference type="SUPFAM" id="SSF101224">
    <property type="entry name" value="HAND domain of the nucleosome remodeling ATPase ISWI"/>
    <property type="match status" value="1"/>
</dbReference>
<dbReference type="InterPro" id="IPR017884">
    <property type="entry name" value="SANT_dom"/>
</dbReference>
<dbReference type="CDD" id="cd17997">
    <property type="entry name" value="DEXHc_SMARCA1_SMARCA5"/>
    <property type="match status" value="1"/>
</dbReference>
<comment type="similarity">
    <text evidence="2">Belongs to the SNF2/RAD54 helicase family. ISWI subfamily.</text>
</comment>
<dbReference type="SMART" id="SM00717">
    <property type="entry name" value="SANT"/>
    <property type="match status" value="2"/>
</dbReference>
<evidence type="ECO:0000256" key="9">
    <source>
        <dbReference type="ARBA" id="ARBA00022853"/>
    </source>
</evidence>
<feature type="compositionally biased region" description="Basic and acidic residues" evidence="13">
    <location>
        <begin position="821"/>
        <end position="838"/>
    </location>
</feature>
<evidence type="ECO:0000259" key="16">
    <source>
        <dbReference type="PROSITE" id="PS51293"/>
    </source>
</evidence>
<dbReference type="Pfam" id="PF00176">
    <property type="entry name" value="SNF2-rel_dom"/>
    <property type="match status" value="1"/>
</dbReference>
<keyword evidence="11" id="KW-0804">Transcription</keyword>
<evidence type="ECO:0000256" key="1">
    <source>
        <dbReference type="ARBA" id="ARBA00004123"/>
    </source>
</evidence>
<dbReference type="InterPro" id="IPR044754">
    <property type="entry name" value="Isw1/2_DEXHc"/>
</dbReference>
<dbReference type="GO" id="GO:0045944">
    <property type="term" value="P:positive regulation of transcription by RNA polymerase II"/>
    <property type="evidence" value="ECO:0007669"/>
    <property type="project" value="UniProtKB-ARBA"/>
</dbReference>
<dbReference type="InterPro" id="IPR038718">
    <property type="entry name" value="SNF2-like_sf"/>
</dbReference>
<keyword evidence="7" id="KW-0347">Helicase</keyword>
<dbReference type="InterPro" id="IPR001005">
    <property type="entry name" value="SANT/Myb"/>
</dbReference>
<evidence type="ECO:0000313" key="18">
    <source>
        <dbReference type="Proteomes" id="UP000439903"/>
    </source>
</evidence>
<dbReference type="Pfam" id="PF00271">
    <property type="entry name" value="Helicase_C"/>
    <property type="match status" value="1"/>
</dbReference>
<dbReference type="InterPro" id="IPR049730">
    <property type="entry name" value="SNF2/RAD54-like_C"/>
</dbReference>